<dbReference type="EC" id="3.1.2.22" evidence="3"/>
<keyword evidence="13" id="KW-1185">Reference proteome</keyword>
<dbReference type="InterPro" id="IPR029058">
    <property type="entry name" value="AB_hydrolase_fold"/>
</dbReference>
<organism evidence="12 13">
    <name type="scientific">Dinothrombium tinctorium</name>
    <dbReference type="NCBI Taxonomy" id="1965070"/>
    <lineage>
        <taxon>Eukaryota</taxon>
        <taxon>Metazoa</taxon>
        <taxon>Ecdysozoa</taxon>
        <taxon>Arthropoda</taxon>
        <taxon>Chelicerata</taxon>
        <taxon>Arachnida</taxon>
        <taxon>Acari</taxon>
        <taxon>Acariformes</taxon>
        <taxon>Trombidiformes</taxon>
        <taxon>Prostigmata</taxon>
        <taxon>Anystina</taxon>
        <taxon>Parasitengona</taxon>
        <taxon>Trombidioidea</taxon>
        <taxon>Trombidiidae</taxon>
        <taxon>Dinothrombium</taxon>
    </lineage>
</organism>
<proteinExistence type="inferred from homology"/>
<dbReference type="GO" id="GO:0008474">
    <property type="term" value="F:palmitoyl-(protein) hydrolase activity"/>
    <property type="evidence" value="ECO:0007669"/>
    <property type="project" value="UniProtKB-EC"/>
</dbReference>
<dbReference type="Gene3D" id="3.40.50.1820">
    <property type="entry name" value="alpha/beta hydrolase"/>
    <property type="match status" value="1"/>
</dbReference>
<dbReference type="InterPro" id="IPR003140">
    <property type="entry name" value="PLipase/COase/thioEstase"/>
</dbReference>
<evidence type="ECO:0000256" key="5">
    <source>
        <dbReference type="ARBA" id="ARBA00022801"/>
    </source>
</evidence>
<evidence type="ECO:0000259" key="11">
    <source>
        <dbReference type="Pfam" id="PF02230"/>
    </source>
</evidence>
<comment type="catalytic activity">
    <reaction evidence="10">
        <text>1-hexadecanoyl-sn-glycero-3-phosphocholine + H2O = sn-glycerol 3-phosphocholine + hexadecanoate + H(+)</text>
        <dbReference type="Rhea" id="RHEA:40435"/>
        <dbReference type="ChEBI" id="CHEBI:7896"/>
        <dbReference type="ChEBI" id="CHEBI:15377"/>
        <dbReference type="ChEBI" id="CHEBI:15378"/>
        <dbReference type="ChEBI" id="CHEBI:16870"/>
        <dbReference type="ChEBI" id="CHEBI:72998"/>
    </reaction>
    <physiologicalReaction direction="left-to-right" evidence="10">
        <dbReference type="Rhea" id="RHEA:40436"/>
    </physiologicalReaction>
</comment>
<comment type="caution">
    <text evidence="12">The sequence shown here is derived from an EMBL/GenBank/DDBJ whole genome shotgun (WGS) entry which is preliminary data.</text>
</comment>
<dbReference type="InterPro" id="IPR050565">
    <property type="entry name" value="LYPA1-2/EST-like"/>
</dbReference>
<keyword evidence="4" id="KW-0963">Cytoplasm</keyword>
<keyword evidence="7" id="KW-0443">Lipid metabolism</keyword>
<keyword evidence="6" id="KW-0276">Fatty acid metabolism</keyword>
<accession>A0A3S3PA23</accession>
<feature type="domain" description="Phospholipase/carboxylesterase/thioesterase" evidence="11">
    <location>
        <begin position="7"/>
        <end position="218"/>
    </location>
</feature>
<dbReference type="Pfam" id="PF02230">
    <property type="entry name" value="Abhydrolase_2"/>
    <property type="match status" value="1"/>
</dbReference>
<dbReference type="SUPFAM" id="SSF53474">
    <property type="entry name" value="alpha/beta-Hydrolases"/>
    <property type="match status" value="1"/>
</dbReference>
<gene>
    <name evidence="12" type="ORF">B4U79_12363</name>
</gene>
<comment type="similarity">
    <text evidence="2">Belongs to the AB hydrolase superfamily. AB hydrolase 2 family.</text>
</comment>
<dbReference type="GO" id="GO:0005737">
    <property type="term" value="C:cytoplasm"/>
    <property type="evidence" value="ECO:0007669"/>
    <property type="project" value="UniProtKB-SubCell"/>
</dbReference>
<evidence type="ECO:0000256" key="2">
    <source>
        <dbReference type="ARBA" id="ARBA00006499"/>
    </source>
</evidence>
<comment type="catalytic activity">
    <reaction evidence="9">
        <text>S-hexadecanoyl-L-cysteinyl-[protein] + H2O = L-cysteinyl-[protein] + hexadecanoate + H(+)</text>
        <dbReference type="Rhea" id="RHEA:19233"/>
        <dbReference type="Rhea" id="RHEA-COMP:10131"/>
        <dbReference type="Rhea" id="RHEA-COMP:11032"/>
        <dbReference type="ChEBI" id="CHEBI:7896"/>
        <dbReference type="ChEBI" id="CHEBI:15377"/>
        <dbReference type="ChEBI" id="CHEBI:15378"/>
        <dbReference type="ChEBI" id="CHEBI:29950"/>
        <dbReference type="ChEBI" id="CHEBI:74151"/>
        <dbReference type="EC" id="3.1.2.22"/>
    </reaction>
</comment>
<dbReference type="FunFam" id="3.40.50.1820:FF:000010">
    <property type="entry name" value="Acyl-protein thioesterase 2"/>
    <property type="match status" value="1"/>
</dbReference>
<reference evidence="12 13" key="1">
    <citation type="journal article" date="2018" name="Gigascience">
        <title>Genomes of trombidid mites reveal novel predicted allergens and laterally-transferred genes associated with secondary metabolism.</title>
        <authorList>
            <person name="Dong X."/>
            <person name="Chaisiri K."/>
            <person name="Xia D."/>
            <person name="Armstrong S.D."/>
            <person name="Fang Y."/>
            <person name="Donnelly M.J."/>
            <person name="Kadowaki T."/>
            <person name="McGarry J.W."/>
            <person name="Darby A.C."/>
            <person name="Makepeace B.L."/>
        </authorList>
    </citation>
    <scope>NUCLEOTIDE SEQUENCE [LARGE SCALE GENOMIC DNA]</scope>
    <source>
        <strain evidence="12">UoL-WK</strain>
    </source>
</reference>
<evidence type="ECO:0000256" key="9">
    <source>
        <dbReference type="ARBA" id="ARBA00047337"/>
    </source>
</evidence>
<evidence type="ECO:0000256" key="3">
    <source>
        <dbReference type="ARBA" id="ARBA00012423"/>
    </source>
</evidence>
<dbReference type="Proteomes" id="UP000285301">
    <property type="component" value="Unassembled WGS sequence"/>
</dbReference>
<evidence type="ECO:0000256" key="6">
    <source>
        <dbReference type="ARBA" id="ARBA00022832"/>
    </source>
</evidence>
<evidence type="ECO:0000256" key="7">
    <source>
        <dbReference type="ARBA" id="ARBA00023098"/>
    </source>
</evidence>
<dbReference type="GO" id="GO:0052689">
    <property type="term" value="F:carboxylic ester hydrolase activity"/>
    <property type="evidence" value="ECO:0007669"/>
    <property type="project" value="TreeGrafter"/>
</dbReference>
<dbReference type="PANTHER" id="PTHR10655">
    <property type="entry name" value="LYSOPHOSPHOLIPASE-RELATED"/>
    <property type="match status" value="1"/>
</dbReference>
<protein>
    <recommendedName>
        <fullName evidence="3">palmitoyl-protein hydrolase</fullName>
        <ecNumber evidence="3">3.1.2.22</ecNumber>
    </recommendedName>
    <alternativeName>
        <fullName evidence="8">Palmitoyl-protein hydrolase</fullName>
    </alternativeName>
</protein>
<evidence type="ECO:0000256" key="10">
    <source>
        <dbReference type="ARBA" id="ARBA00048656"/>
    </source>
</evidence>
<dbReference type="GO" id="GO:0006631">
    <property type="term" value="P:fatty acid metabolic process"/>
    <property type="evidence" value="ECO:0007669"/>
    <property type="project" value="UniProtKB-KW"/>
</dbReference>
<dbReference type="STRING" id="1965070.A0A3S3PA23"/>
<keyword evidence="5" id="KW-0378">Hydrolase</keyword>
<name>A0A3S3PA23_9ACAR</name>
<evidence type="ECO:0000313" key="13">
    <source>
        <dbReference type="Proteomes" id="UP000285301"/>
    </source>
</evidence>
<comment type="subcellular location">
    <subcellularLocation>
        <location evidence="1">Cytoplasm</location>
    </subcellularLocation>
</comment>
<dbReference type="EMBL" id="NCKU01005616">
    <property type="protein sequence ID" value="RWS04352.1"/>
    <property type="molecule type" value="Genomic_DNA"/>
</dbReference>
<evidence type="ECO:0000256" key="1">
    <source>
        <dbReference type="ARBA" id="ARBA00004496"/>
    </source>
</evidence>
<dbReference type="AlphaFoldDB" id="A0A3S3PA23"/>
<sequence length="222" mass="24311">MSTHLNNVVINPKDKHSATIIFLHGLGDTGHGWASTIAQIKPSFAKCICPTAPRMPVTLNGGFEMPSWFDLLTLDASGPEDANGIRRATEWIHSLLDEEIKNGIPSNRIVLGGFSQGGGLALHAALRYQQPLAGLLAFSCWLPLHKEYPAALAEANKNVPILQCHGDIDPIVPCQWGRLSAEILSRLTTKHEFKVYKGMMHSSNPEELRDARDFLAKCLPSV</sequence>
<dbReference type="OrthoDB" id="2418081at2759"/>
<evidence type="ECO:0000313" key="12">
    <source>
        <dbReference type="EMBL" id="RWS04352.1"/>
    </source>
</evidence>
<evidence type="ECO:0000256" key="8">
    <source>
        <dbReference type="ARBA" id="ARBA00031195"/>
    </source>
</evidence>
<evidence type="ECO:0000256" key="4">
    <source>
        <dbReference type="ARBA" id="ARBA00022490"/>
    </source>
</evidence>
<dbReference type="PANTHER" id="PTHR10655:SF68">
    <property type="entry name" value="PALMITOYL-PROTEIN HYDROLASE"/>
    <property type="match status" value="1"/>
</dbReference>